<sequence length="52" mass="6191">MIKRNTLQLQIFKLKRHLEVTARKNQYNFIHPEVVSASQDLDKLIVRAMKVK</sequence>
<evidence type="ECO:0000313" key="2">
    <source>
        <dbReference type="Proteomes" id="UP001596250"/>
    </source>
</evidence>
<name>A0ABW1INK4_9BACL</name>
<comment type="caution">
    <text evidence="1">The sequence shown here is derived from an EMBL/GenBank/DDBJ whole genome shotgun (WGS) entry which is preliminary data.</text>
</comment>
<dbReference type="InterPro" id="IPR037208">
    <property type="entry name" value="Spo0E-like_sf"/>
</dbReference>
<dbReference type="RefSeq" id="WP_379893967.1">
    <property type="nucleotide sequence ID" value="NZ_CBCSCT010000083.1"/>
</dbReference>
<evidence type="ECO:0000313" key="1">
    <source>
        <dbReference type="EMBL" id="MFC5986651.1"/>
    </source>
</evidence>
<organism evidence="1 2">
    <name type="scientific">Marinicrinis lubricantis</name>
    <dbReference type="NCBI Taxonomy" id="2086470"/>
    <lineage>
        <taxon>Bacteria</taxon>
        <taxon>Bacillati</taxon>
        <taxon>Bacillota</taxon>
        <taxon>Bacilli</taxon>
        <taxon>Bacillales</taxon>
        <taxon>Paenibacillaceae</taxon>
    </lineage>
</organism>
<protein>
    <submittedName>
        <fullName evidence="1">Aspartyl-phosphate phosphatase Spo0E family protein</fullName>
    </submittedName>
</protein>
<accession>A0ABW1INK4</accession>
<dbReference type="SUPFAM" id="SSF140500">
    <property type="entry name" value="BAS1536-like"/>
    <property type="match status" value="1"/>
</dbReference>
<dbReference type="EMBL" id="JBHSQV010000125">
    <property type="protein sequence ID" value="MFC5986651.1"/>
    <property type="molecule type" value="Genomic_DNA"/>
</dbReference>
<gene>
    <name evidence="1" type="ORF">ACFPXP_09500</name>
</gene>
<dbReference type="InterPro" id="IPR036638">
    <property type="entry name" value="HLH_DNA-bd_sf"/>
</dbReference>
<dbReference type="Gene3D" id="4.10.280.10">
    <property type="entry name" value="Helix-loop-helix DNA-binding domain"/>
    <property type="match status" value="1"/>
</dbReference>
<proteinExistence type="predicted"/>
<keyword evidence="2" id="KW-1185">Reference proteome</keyword>
<reference evidence="2" key="1">
    <citation type="journal article" date="2019" name="Int. J. Syst. Evol. Microbiol.">
        <title>The Global Catalogue of Microorganisms (GCM) 10K type strain sequencing project: providing services to taxonomists for standard genome sequencing and annotation.</title>
        <authorList>
            <consortium name="The Broad Institute Genomics Platform"/>
            <consortium name="The Broad Institute Genome Sequencing Center for Infectious Disease"/>
            <person name="Wu L."/>
            <person name="Ma J."/>
        </authorList>
    </citation>
    <scope>NUCLEOTIDE SEQUENCE [LARGE SCALE GENOMIC DNA]</scope>
    <source>
        <strain evidence="2">CCM 8749</strain>
    </source>
</reference>
<dbReference type="Pfam" id="PF09388">
    <property type="entry name" value="SpoOE-like"/>
    <property type="match status" value="1"/>
</dbReference>
<dbReference type="InterPro" id="IPR018540">
    <property type="entry name" value="Spo0E-like"/>
</dbReference>
<dbReference type="Proteomes" id="UP001596250">
    <property type="component" value="Unassembled WGS sequence"/>
</dbReference>